<keyword evidence="2" id="KW-1185">Reference proteome</keyword>
<protein>
    <submittedName>
        <fullName evidence="1">URC4/urg3 family protein</fullName>
    </submittedName>
</protein>
<sequence length="468" mass="51720">MSILTSDSRQSWEEAIAYLRSPQAIRDRCGQLFELAQQDKLSHFRCDLTQLGRVADYVITVMQEQYPDGQIPFHSRWQHFEVGGVPRLAQLERMLAGRSPVERAVTKFDLAIVSVLLDAGAGDRWVYCERETDSIFQRSEGLAVASFRMFCQGAFSSHPHQLLQVDAQGLQSLSEATLAQGFQVSADNPLVGLAGRVELLQKLGRSLLAYPQMFGDDNARPGHLVHYLLQRSHHKQLPAATVLRAVLDGLGSIWSGRIEIAGVNLGDVWYHPALEGSRGEKRAEGAVGRSPSRRMGAEGAENNCQLSSRSVAPAFTVNQLPTTNYQLPITDSLVPFHKLSQWLTYSLLEPLQELGLEITGLDDLTGLPEYRNGGLCLDLGLLQAKHSDIFQQTHSVDSEVVVEWRALTVILLDKIAATIRQQLEMDAKQLPLVKILQGGTWSAGRRIAAELRPNGVSPIQLQSDGTVF</sequence>
<dbReference type="InterPro" id="IPR012469">
    <property type="entry name" value="DUF1688"/>
</dbReference>
<dbReference type="AlphaFoldDB" id="A0A9X5E9L7"/>
<evidence type="ECO:0000313" key="2">
    <source>
        <dbReference type="Proteomes" id="UP000031532"/>
    </source>
</evidence>
<dbReference type="Pfam" id="PF07958">
    <property type="entry name" value="DUF1688"/>
    <property type="match status" value="1"/>
</dbReference>
<dbReference type="OrthoDB" id="9779699at2"/>
<dbReference type="EMBL" id="JTJC03000010">
    <property type="protein sequence ID" value="NHC37704.1"/>
    <property type="molecule type" value="Genomic_DNA"/>
</dbReference>
<gene>
    <name evidence="1" type="ORF">QH73_0024215</name>
</gene>
<accession>A0A9X5E9L7</accession>
<dbReference type="Proteomes" id="UP000031532">
    <property type="component" value="Unassembled WGS sequence"/>
</dbReference>
<comment type="caution">
    <text evidence="1">The sequence shown here is derived from an EMBL/GenBank/DDBJ whole genome shotgun (WGS) entry which is preliminary data.</text>
</comment>
<dbReference type="RefSeq" id="WP_039713039.1">
    <property type="nucleotide sequence ID" value="NZ_JTJC03000010.1"/>
</dbReference>
<dbReference type="PANTHER" id="PTHR31687:SF3">
    <property type="entry name" value="PROTEIN URG3"/>
    <property type="match status" value="1"/>
</dbReference>
<dbReference type="PANTHER" id="PTHR31687">
    <property type="match status" value="1"/>
</dbReference>
<reference evidence="1 2" key="1">
    <citation type="journal article" date="2015" name="Genome Announc.">
        <title>Draft Genome Sequence of the Terrestrial Cyanobacterium Scytonema millei VB511283, Isolated from Eastern India.</title>
        <authorList>
            <person name="Sen D."/>
            <person name="Chandrababunaidu M.M."/>
            <person name="Singh D."/>
            <person name="Sanghi N."/>
            <person name="Ghorai A."/>
            <person name="Mishra G.P."/>
            <person name="Madduluri M."/>
            <person name="Adhikary S.P."/>
            <person name="Tripathy S."/>
        </authorList>
    </citation>
    <scope>NUCLEOTIDE SEQUENCE [LARGE SCALE GENOMIC DNA]</scope>
    <source>
        <strain evidence="1 2">VB511283</strain>
    </source>
</reference>
<proteinExistence type="predicted"/>
<organism evidence="1 2">
    <name type="scientific">Scytonema millei VB511283</name>
    <dbReference type="NCBI Taxonomy" id="1245923"/>
    <lineage>
        <taxon>Bacteria</taxon>
        <taxon>Bacillati</taxon>
        <taxon>Cyanobacteriota</taxon>
        <taxon>Cyanophyceae</taxon>
        <taxon>Nostocales</taxon>
        <taxon>Scytonemataceae</taxon>
        <taxon>Scytonema</taxon>
    </lineage>
</organism>
<evidence type="ECO:0000313" key="1">
    <source>
        <dbReference type="EMBL" id="NHC37704.1"/>
    </source>
</evidence>
<name>A0A9X5E9L7_9CYAN</name>